<dbReference type="InterPro" id="IPR043129">
    <property type="entry name" value="ATPase_NBD"/>
</dbReference>
<dbReference type="Pfam" id="PF02541">
    <property type="entry name" value="Ppx-GppA"/>
    <property type="match status" value="1"/>
</dbReference>
<dbReference type="Gene3D" id="3.30.420.40">
    <property type="match status" value="1"/>
</dbReference>
<feature type="domain" description="Ppx/GppA phosphatase N-terminal" evidence="1">
    <location>
        <begin position="46"/>
        <end position="305"/>
    </location>
</feature>
<dbReference type="CDD" id="cd24052">
    <property type="entry name" value="ASKHA_NBD_HpPPX-GppA-like"/>
    <property type="match status" value="1"/>
</dbReference>
<evidence type="ECO:0000313" key="3">
    <source>
        <dbReference type="Proteomes" id="UP000886845"/>
    </source>
</evidence>
<evidence type="ECO:0000313" key="2">
    <source>
        <dbReference type="EMBL" id="HIV08624.1"/>
    </source>
</evidence>
<dbReference type="EMBL" id="DVOR01000024">
    <property type="protein sequence ID" value="HIV08624.1"/>
    <property type="molecule type" value="Genomic_DNA"/>
</dbReference>
<dbReference type="PANTHER" id="PTHR30005:SF0">
    <property type="entry name" value="RETROGRADE REGULATION PROTEIN 2"/>
    <property type="match status" value="1"/>
</dbReference>
<comment type="caution">
    <text evidence="2">The sequence shown here is derived from an EMBL/GenBank/DDBJ whole genome shotgun (WGS) entry which is preliminary data.</text>
</comment>
<dbReference type="PANTHER" id="PTHR30005">
    <property type="entry name" value="EXOPOLYPHOSPHATASE"/>
    <property type="match status" value="1"/>
</dbReference>
<dbReference type="Proteomes" id="UP000886845">
    <property type="component" value="Unassembled WGS sequence"/>
</dbReference>
<proteinExistence type="predicted"/>
<dbReference type="InterPro" id="IPR050273">
    <property type="entry name" value="GppA/Ppx_hydrolase"/>
</dbReference>
<gene>
    <name evidence="2" type="ORF">IAC79_00720</name>
</gene>
<sequence>MEQDATEKLALIDVGSNTIRTVVYGRRGNRARKLYSERDYTGLIAYVSNGRLTEEGVAKLCATMAHMKRFCALCRCESVTAFSTASLRGVTNRAETVEAVRKLTGIDIVPLSAEEEMACDCAALKRTGLKEGFAFDLGGGSCQVFRFGEEGLGEGASLPFGCLTLGEHFVRRGLFPDREEARAMRRYVRGTLDEYLPGFVGVKPPVIHAMGGTARAVAKILRATGQAEQDGECLCVPREALRDLLRDARKNEGKMVALLRRVIPGRMSTLLPGILAMETIARHLECETIEVTPTGVREGFLWTKLLPTAAPSTAN</sequence>
<protein>
    <recommendedName>
        <fullName evidence="1">Ppx/GppA phosphatase N-terminal domain-containing protein</fullName>
    </recommendedName>
</protein>
<dbReference type="InterPro" id="IPR003695">
    <property type="entry name" value="Ppx_GppA_N"/>
</dbReference>
<name>A0A9D1T2F3_9BACT</name>
<reference evidence="2" key="2">
    <citation type="journal article" date="2021" name="PeerJ">
        <title>Extensive microbial diversity within the chicken gut microbiome revealed by metagenomics and culture.</title>
        <authorList>
            <person name="Gilroy R."/>
            <person name="Ravi A."/>
            <person name="Getino M."/>
            <person name="Pursley I."/>
            <person name="Horton D.L."/>
            <person name="Alikhan N.F."/>
            <person name="Baker D."/>
            <person name="Gharbi K."/>
            <person name="Hall N."/>
            <person name="Watson M."/>
            <person name="Adriaenssens E.M."/>
            <person name="Foster-Nyarko E."/>
            <person name="Jarju S."/>
            <person name="Secka A."/>
            <person name="Antonio M."/>
            <person name="Oren A."/>
            <person name="Chaudhuri R.R."/>
            <person name="La Ragione R."/>
            <person name="Hildebrand F."/>
            <person name="Pallen M.J."/>
        </authorList>
    </citation>
    <scope>NUCLEOTIDE SEQUENCE</scope>
    <source>
        <strain evidence="2">35461</strain>
    </source>
</reference>
<organism evidence="2 3">
    <name type="scientific">Candidatus Spyradenecus faecavium</name>
    <dbReference type="NCBI Taxonomy" id="2840947"/>
    <lineage>
        <taxon>Bacteria</taxon>
        <taxon>Pseudomonadati</taxon>
        <taxon>Lentisphaerota</taxon>
        <taxon>Lentisphaeria</taxon>
        <taxon>Lentisphaerales</taxon>
        <taxon>Lentisphaeraceae</taxon>
        <taxon>Lentisphaeraceae incertae sedis</taxon>
        <taxon>Candidatus Spyradenecus</taxon>
    </lineage>
</organism>
<evidence type="ECO:0000259" key="1">
    <source>
        <dbReference type="Pfam" id="PF02541"/>
    </source>
</evidence>
<reference evidence="2" key="1">
    <citation type="submission" date="2020-10" db="EMBL/GenBank/DDBJ databases">
        <authorList>
            <person name="Gilroy R."/>
        </authorList>
    </citation>
    <scope>NUCLEOTIDE SEQUENCE</scope>
    <source>
        <strain evidence="2">35461</strain>
    </source>
</reference>
<accession>A0A9D1T2F3</accession>
<dbReference type="SUPFAM" id="SSF53067">
    <property type="entry name" value="Actin-like ATPase domain"/>
    <property type="match status" value="2"/>
</dbReference>
<dbReference type="AlphaFoldDB" id="A0A9D1T2F3"/>
<dbReference type="Gene3D" id="3.30.420.150">
    <property type="entry name" value="Exopolyphosphatase. Domain 2"/>
    <property type="match status" value="1"/>
</dbReference>